<reference evidence="2 3" key="1">
    <citation type="submission" date="2021-01" db="EMBL/GenBank/DDBJ databases">
        <title>Whole genome shotgun sequence of Catellatospora chokoriensis NBRC 107358.</title>
        <authorList>
            <person name="Komaki H."/>
            <person name="Tamura T."/>
        </authorList>
    </citation>
    <scope>NUCLEOTIDE SEQUENCE [LARGE SCALE GENOMIC DNA]</scope>
    <source>
        <strain evidence="2 3">NBRC 107358</strain>
    </source>
</reference>
<proteinExistence type="predicted"/>
<dbReference type="Gene3D" id="1.25.40.10">
    <property type="entry name" value="Tetratricopeptide repeat domain"/>
    <property type="match status" value="1"/>
</dbReference>
<evidence type="ECO:0000256" key="1">
    <source>
        <dbReference type="SAM" id="MobiDB-lite"/>
    </source>
</evidence>
<name>A0A8J3KGH9_9ACTN</name>
<gene>
    <name evidence="2" type="ORF">Cch02nite_80730</name>
</gene>
<comment type="caution">
    <text evidence="2">The sequence shown here is derived from an EMBL/GenBank/DDBJ whole genome shotgun (WGS) entry which is preliminary data.</text>
</comment>
<dbReference type="EMBL" id="BONG01000107">
    <property type="protein sequence ID" value="GIF94629.1"/>
    <property type="molecule type" value="Genomic_DNA"/>
</dbReference>
<sequence length="465" mass="50739">MGRAGRTRNDKLVALIDASGWSYDACAAAIRAVATEVGENLASCNRSHIAKWIIGVQPSGRTPHIIAEAFSRRLGHIVSPPDLGFEVSHDTIAQIHGPDWWRRDPITDLVTVGKADLERRDFAVTALYSLAALAVPLQAWQEIAERGRRARREGGAIGEGELESVREMIGVLSRADERFGGGSGRSAAIIYLTTDVAAYLRGSFTTDATRAQMFSAAAELAYLVGWKAFDAGEHGLAQTYYLRALRLANDAGDGPLGGFILRAMAHQAVDLGHGQASLQLAESSLEWSRVNGTPGATALFTVVKARGHAAQRQRRDAVTTMIEAERLLAHVDWDNEPIWIHRLGFGEPSLANQTALSLRDLGDLNEAERQFRRSVATRNGGAHRRIHALTLANLADIEFTRGEIAGACMHWNKALDDMSGLRSARATEAVRNARRRLATLGQRMPADARQVDRRSADYLNDSRSQ</sequence>
<dbReference type="SUPFAM" id="SSF48452">
    <property type="entry name" value="TPR-like"/>
    <property type="match status" value="2"/>
</dbReference>
<evidence type="ECO:0000313" key="3">
    <source>
        <dbReference type="Proteomes" id="UP000619293"/>
    </source>
</evidence>
<evidence type="ECO:0000313" key="2">
    <source>
        <dbReference type="EMBL" id="GIF94629.1"/>
    </source>
</evidence>
<dbReference type="Proteomes" id="UP000619293">
    <property type="component" value="Unassembled WGS sequence"/>
</dbReference>
<dbReference type="InterPro" id="IPR011990">
    <property type="entry name" value="TPR-like_helical_dom_sf"/>
</dbReference>
<keyword evidence="3" id="KW-1185">Reference proteome</keyword>
<accession>A0A8J3KGH9</accession>
<dbReference type="RefSeq" id="WP_191841438.1">
    <property type="nucleotide sequence ID" value="NZ_BAAALB010000019.1"/>
</dbReference>
<organism evidence="2 3">
    <name type="scientific">Catellatospora chokoriensis</name>
    <dbReference type="NCBI Taxonomy" id="310353"/>
    <lineage>
        <taxon>Bacteria</taxon>
        <taxon>Bacillati</taxon>
        <taxon>Actinomycetota</taxon>
        <taxon>Actinomycetes</taxon>
        <taxon>Micromonosporales</taxon>
        <taxon>Micromonosporaceae</taxon>
        <taxon>Catellatospora</taxon>
    </lineage>
</organism>
<dbReference type="AlphaFoldDB" id="A0A8J3KGH9"/>
<protein>
    <submittedName>
        <fullName evidence="2">Tat pathway signal protein</fullName>
    </submittedName>
</protein>
<feature type="region of interest" description="Disordered" evidence="1">
    <location>
        <begin position="442"/>
        <end position="465"/>
    </location>
</feature>